<gene>
    <name evidence="3" type="ORF">ILUMI_23426</name>
</gene>
<dbReference type="Proteomes" id="UP000801492">
    <property type="component" value="Unassembled WGS sequence"/>
</dbReference>
<feature type="region of interest" description="Disordered" evidence="2">
    <location>
        <begin position="521"/>
        <end position="557"/>
    </location>
</feature>
<evidence type="ECO:0000256" key="1">
    <source>
        <dbReference type="SAM" id="Coils"/>
    </source>
</evidence>
<feature type="region of interest" description="Disordered" evidence="2">
    <location>
        <begin position="827"/>
        <end position="854"/>
    </location>
</feature>
<reference evidence="3" key="1">
    <citation type="submission" date="2019-08" db="EMBL/GenBank/DDBJ databases">
        <title>The genome of the North American firefly Photinus pyralis.</title>
        <authorList>
            <consortium name="Photinus pyralis genome working group"/>
            <person name="Fallon T.R."/>
            <person name="Sander Lower S.E."/>
            <person name="Weng J.-K."/>
        </authorList>
    </citation>
    <scope>NUCLEOTIDE SEQUENCE</scope>
    <source>
        <strain evidence="3">TRF0915ILg1</strain>
        <tissue evidence="3">Whole body</tissue>
    </source>
</reference>
<feature type="region of interest" description="Disordered" evidence="2">
    <location>
        <begin position="21"/>
        <end position="76"/>
    </location>
</feature>
<feature type="compositionally biased region" description="Low complexity" evidence="2">
    <location>
        <begin position="58"/>
        <end position="76"/>
    </location>
</feature>
<proteinExistence type="predicted"/>
<feature type="compositionally biased region" description="Polar residues" evidence="2">
    <location>
        <begin position="1046"/>
        <end position="1068"/>
    </location>
</feature>
<evidence type="ECO:0000313" key="4">
    <source>
        <dbReference type="Proteomes" id="UP000801492"/>
    </source>
</evidence>
<evidence type="ECO:0000256" key="2">
    <source>
        <dbReference type="SAM" id="MobiDB-lite"/>
    </source>
</evidence>
<feature type="compositionally biased region" description="Polar residues" evidence="2">
    <location>
        <begin position="1187"/>
        <end position="1205"/>
    </location>
</feature>
<feature type="region of interest" description="Disordered" evidence="2">
    <location>
        <begin position="1277"/>
        <end position="1302"/>
    </location>
</feature>
<comment type="caution">
    <text evidence="3">The sequence shown here is derived from an EMBL/GenBank/DDBJ whole genome shotgun (WGS) entry which is preliminary data.</text>
</comment>
<feature type="compositionally biased region" description="Polar residues" evidence="2">
    <location>
        <begin position="845"/>
        <end position="854"/>
    </location>
</feature>
<feature type="compositionally biased region" description="Basic residues" evidence="2">
    <location>
        <begin position="1292"/>
        <end position="1302"/>
    </location>
</feature>
<dbReference type="OrthoDB" id="6427254at2759"/>
<organism evidence="3 4">
    <name type="scientific">Ignelater luminosus</name>
    <name type="common">Cucubano</name>
    <name type="synonym">Pyrophorus luminosus</name>
    <dbReference type="NCBI Taxonomy" id="2038154"/>
    <lineage>
        <taxon>Eukaryota</taxon>
        <taxon>Metazoa</taxon>
        <taxon>Ecdysozoa</taxon>
        <taxon>Arthropoda</taxon>
        <taxon>Hexapoda</taxon>
        <taxon>Insecta</taxon>
        <taxon>Pterygota</taxon>
        <taxon>Neoptera</taxon>
        <taxon>Endopterygota</taxon>
        <taxon>Coleoptera</taxon>
        <taxon>Polyphaga</taxon>
        <taxon>Elateriformia</taxon>
        <taxon>Elateroidea</taxon>
        <taxon>Elateridae</taxon>
        <taxon>Agrypninae</taxon>
        <taxon>Pyrophorini</taxon>
        <taxon>Ignelater</taxon>
    </lineage>
</organism>
<name>A0A8K0FZN3_IGNLU</name>
<keyword evidence="1" id="KW-0175">Coiled coil</keyword>
<sequence length="1302" mass="140574">MIRPSSVDRIVQVVQVSSTRSTTSVSIQSTQTSTQVTPHIQRVGQPRTEKPEPSIPDSTSVSTSATTVSASSTVTTSTASESPTLINILSQQIIRPGSQGNCVGVRPRASPIINILSQQIIKPATNQTSAKVPSSGSTEVQVNSIPRVISGGDQILSQLINPVRAPAPTLKTLVSTPTSDQNRIVQFICKSSDGKLIPVTSFTSNKVVKVSMTQTVSSAVPGSTNIDENFTKLTQTTPKIKTEAVENSDTLPKFQQAFGKPAYQNNIESAECVNTTNDTVNSDIEKPASVVKNQPKNASTSLNVQPVQGGVIYTRQMPVGQTINLIPPGRGQVFRIATSNAEQLSLVKDTVIHGKMSALLAAALQGKQRTSENEIDITNEENSQTSTRVALTTRPTLVQNARIVKPVLQIPSNVIRSTPQSNLSSTTLEQLREFDMVYKQVKERSSTNAPTESSPQSDSNEASQQISVTYLNQGQKINCAPVVVVSSYCNVQPAASPSLSVTSQGSSSPCVTPAPTLALSKSVSKNPKTKSVKSATTHTTKASPIPKPQQKPQEDEHTTQRIFDILAEYAEQLRNSPDLNNKPAPRRRSNPPTNPNQNAKRKKSSSSKKTGHCSNSLASDGDIEDTHTVGSEDSSCGVVQISVQEEEQPLASVSTSEASDASVSPKQLILTDSSPSQSRSLIIADSNVGEALKMSNTAVLVPGNYIMPVSMVKGGQQIAVVSGGSKILATVPARSGPNMLLFQSFLNQTRKHGLPTVKYSTVQPISGITRNISGVTTAQPSATAPATSQNLTAVTLGQTVAIQKVNQLDRSDVNSFDTELLLTIAHTPENKSSTTEQPQSEHRGISSSNENVQNMRVDGSLEKPFTYEEKPLVNASVATSVIAQSISIKEKISEEQSAAAAAQTIMALNLNSSDSDKDTTIKVEGRVQSVLVATGTSNGPMLSHSPPIYNKQSNSTNSISESNKDEYLRNEGKPSNSEKFYAYEKKKKNCHKQDRDLQQLSLQRKQAALERELRLQKSLSEECEDLGVDEPSTSDLFPEADLLFDSNHSPSFDQSSQDLVKRPSNSSQEVKEEAKSIGLFCDDEPMRTDFLFEPIEFQSSSVELDYNRTRDMTNGQGSTSNESGFSCEDNTLLQTCTSMSDVTIPSPISPDPYTDNSPPPLNKCKYKYSNRKKTEKSKQIENWPMELSSSEDTTGSTELAKSCSRSPEIYSGRRNRSLSCCDDDGDLLGFAIVERLPLKEGEECEGLHCQEAVDCPSGRGARRSVKKLCSCCNGSTKVARKRPASRPPTPFSHKKTVIAKKR</sequence>
<feature type="compositionally biased region" description="Basic and acidic residues" evidence="2">
    <location>
        <begin position="962"/>
        <end position="972"/>
    </location>
</feature>
<feature type="compositionally biased region" description="Low complexity" evidence="2">
    <location>
        <begin position="21"/>
        <end position="37"/>
    </location>
</feature>
<dbReference type="EMBL" id="VTPC01090589">
    <property type="protein sequence ID" value="KAF2882762.1"/>
    <property type="molecule type" value="Genomic_DNA"/>
</dbReference>
<evidence type="ECO:0000313" key="3">
    <source>
        <dbReference type="EMBL" id="KAF2882762.1"/>
    </source>
</evidence>
<feature type="region of interest" description="Disordered" evidence="2">
    <location>
        <begin position="935"/>
        <end position="977"/>
    </location>
</feature>
<feature type="compositionally biased region" description="Polar residues" evidence="2">
    <location>
        <begin position="532"/>
        <end position="542"/>
    </location>
</feature>
<feature type="compositionally biased region" description="Basic residues" evidence="2">
    <location>
        <begin position="599"/>
        <end position="611"/>
    </location>
</feature>
<keyword evidence="4" id="KW-1185">Reference proteome</keyword>
<feature type="region of interest" description="Disordered" evidence="2">
    <location>
        <begin position="442"/>
        <end position="463"/>
    </location>
</feature>
<feature type="compositionally biased region" description="Polar residues" evidence="2">
    <location>
        <begin position="950"/>
        <end position="961"/>
    </location>
</feature>
<accession>A0A8K0FZN3</accession>
<feature type="coiled-coil region" evidence="1">
    <location>
        <begin position="983"/>
        <end position="1022"/>
    </location>
</feature>
<feature type="region of interest" description="Disordered" evidence="2">
    <location>
        <begin position="1042"/>
        <end position="1069"/>
    </location>
</feature>
<protein>
    <submittedName>
        <fullName evidence="3">Uncharacterized protein</fullName>
    </submittedName>
</protein>
<feature type="compositionally biased region" description="Polar residues" evidence="2">
    <location>
        <begin position="446"/>
        <end position="463"/>
    </location>
</feature>
<feature type="region of interest" description="Disordered" evidence="2">
    <location>
        <begin position="574"/>
        <end position="632"/>
    </location>
</feature>
<feature type="region of interest" description="Disordered" evidence="2">
    <location>
        <begin position="1186"/>
        <end position="1215"/>
    </location>
</feature>